<keyword evidence="3 5" id="KW-1133">Transmembrane helix</keyword>
<dbReference type="PANTHER" id="PTHR43341">
    <property type="entry name" value="AMINO ACID PERMEASE"/>
    <property type="match status" value="1"/>
</dbReference>
<dbReference type="Gene3D" id="1.20.1740.10">
    <property type="entry name" value="Amino acid/polyamine transporter I"/>
    <property type="match status" value="1"/>
</dbReference>
<dbReference type="EMBL" id="LN890574">
    <property type="protein sequence ID" value="CUS24430.1"/>
    <property type="molecule type" value="Genomic_DNA"/>
</dbReference>
<evidence type="ECO:0000313" key="8">
    <source>
        <dbReference type="Proteomes" id="UP000236544"/>
    </source>
</evidence>
<organism evidence="7 8">
    <name type="scientific">Lachancea quebecensis</name>
    <dbReference type="NCBI Taxonomy" id="1654605"/>
    <lineage>
        <taxon>Eukaryota</taxon>
        <taxon>Fungi</taxon>
        <taxon>Dikarya</taxon>
        <taxon>Ascomycota</taxon>
        <taxon>Saccharomycotina</taxon>
        <taxon>Saccharomycetes</taxon>
        <taxon>Saccharomycetales</taxon>
        <taxon>Saccharomycetaceae</taxon>
        <taxon>Lachancea</taxon>
    </lineage>
</organism>
<keyword evidence="4 5" id="KW-0472">Membrane</keyword>
<keyword evidence="8" id="KW-1185">Reference proteome</keyword>
<feature type="transmembrane region" description="Helical" evidence="5">
    <location>
        <begin position="236"/>
        <end position="253"/>
    </location>
</feature>
<feature type="transmembrane region" description="Helical" evidence="5">
    <location>
        <begin position="259"/>
        <end position="280"/>
    </location>
</feature>
<evidence type="ECO:0000259" key="6">
    <source>
        <dbReference type="Pfam" id="PF00324"/>
    </source>
</evidence>
<feature type="transmembrane region" description="Helical" evidence="5">
    <location>
        <begin position="739"/>
        <end position="758"/>
    </location>
</feature>
<feature type="transmembrane region" description="Helical" evidence="5">
    <location>
        <begin position="709"/>
        <end position="727"/>
    </location>
</feature>
<dbReference type="GO" id="GO:0016020">
    <property type="term" value="C:membrane"/>
    <property type="evidence" value="ECO:0007669"/>
    <property type="project" value="UniProtKB-SubCell"/>
</dbReference>
<feature type="transmembrane region" description="Helical" evidence="5">
    <location>
        <begin position="382"/>
        <end position="403"/>
    </location>
</feature>
<dbReference type="Proteomes" id="UP000236544">
    <property type="component" value="Unassembled WGS sequence"/>
</dbReference>
<evidence type="ECO:0000256" key="1">
    <source>
        <dbReference type="ARBA" id="ARBA00004141"/>
    </source>
</evidence>
<proteinExistence type="predicted"/>
<dbReference type="InterPro" id="IPR004841">
    <property type="entry name" value="AA-permease/SLC12A_dom"/>
</dbReference>
<feature type="transmembrane region" description="Helical" evidence="5">
    <location>
        <begin position="287"/>
        <end position="305"/>
    </location>
</feature>
<feature type="domain" description="Amino acid permease/ SLC12A" evidence="6">
    <location>
        <begin position="235"/>
        <end position="766"/>
    </location>
</feature>
<feature type="transmembrane region" description="Helical" evidence="5">
    <location>
        <begin position="317"/>
        <end position="338"/>
    </location>
</feature>
<dbReference type="OrthoDB" id="3900342at2759"/>
<keyword evidence="2 5" id="KW-0812">Transmembrane</keyword>
<dbReference type="PANTHER" id="PTHR43341:SF46">
    <property type="entry name" value="SPS-SENSOR COMPONENT SSY1"/>
    <property type="match status" value="1"/>
</dbReference>
<evidence type="ECO:0000256" key="5">
    <source>
        <dbReference type="SAM" id="Phobius"/>
    </source>
</evidence>
<accession>A0A0P1KWN1</accession>
<gene>
    <name evidence="7" type="ORF">LAQU0_S16e01530g</name>
</gene>
<dbReference type="InterPro" id="IPR050524">
    <property type="entry name" value="APC_YAT"/>
</dbReference>
<protein>
    <submittedName>
        <fullName evidence="7">LAQU0S16e01530g1_1</fullName>
    </submittedName>
</protein>
<feature type="transmembrane region" description="Helical" evidence="5">
    <location>
        <begin position="629"/>
        <end position="649"/>
    </location>
</feature>
<dbReference type="GO" id="GO:0015171">
    <property type="term" value="F:amino acid transmembrane transporter activity"/>
    <property type="evidence" value="ECO:0007669"/>
    <property type="project" value="TreeGrafter"/>
</dbReference>
<name>A0A0P1KWN1_9SACH</name>
<feature type="transmembrane region" description="Helical" evidence="5">
    <location>
        <begin position="350"/>
        <end position="370"/>
    </location>
</feature>
<evidence type="ECO:0000256" key="3">
    <source>
        <dbReference type="ARBA" id="ARBA00022989"/>
    </source>
</evidence>
<evidence type="ECO:0000256" key="4">
    <source>
        <dbReference type="ARBA" id="ARBA00023136"/>
    </source>
</evidence>
<feature type="transmembrane region" description="Helical" evidence="5">
    <location>
        <begin position="656"/>
        <end position="675"/>
    </location>
</feature>
<dbReference type="AlphaFoldDB" id="A0A0P1KWN1"/>
<evidence type="ECO:0000313" key="7">
    <source>
        <dbReference type="EMBL" id="CUS24430.1"/>
    </source>
</evidence>
<dbReference type="Pfam" id="PF00324">
    <property type="entry name" value="AA_permease"/>
    <property type="match status" value="1"/>
</dbReference>
<sequence>MNQGASNKAVPGLFPDLHYQDARDKPYEPTCEASSVDSTVFKRMVNELPKDYEIDMKQDAFYLTRKYLTERKTGDESQQVTYTTFQEYDDTVRREFEMRQKLRELESALSNNGIELKRLDDMDALYTRDTTKRSERLNSFVKAVRKVYRYRKRSTSHEQPSLQIESRKSNFTTVIDNIKPECGFIDVQYEKNLTDFKEEIDTGPVISIEGLEEFQGSSRKPASHYMIRRKLRVRHLQMISLGATIGVGLFLNSGKAFSIAGPMGALIGFTVGGSLILATLFSFAEMVALIPLITGISGLCSRFVGDSFGFSVGWCHWLSYAMGFPSEVIASTIMLSYYKNMEEVATKKSTTALTITAIVIGLTGINLMDVRVYGEFEYFSSAFKLVIVILLIIIMIVMNAGGLNNGYIGFRYWDGNKSPISEVTFGPFRPTFDLQDKGFGSKNGVPGFGGVILSCIASSLASAFAYVGSEIGFIAAGEARNPRKAVPSVTKRIFTRVIVFYLLSIFVVGLNIYSGDPRLLRFNNAASSIAEVNSGASGYQGIIDALGGSNCQRPTPQNIYPIDNPNQSPWVIAMQSINQCTLSSFINGVSVAIGISAASSQLYASSRTLYSMATQQKAPSVFTWCNKSGVPYMCVLFCGLLGFLSLLCLDIDSAEVFFDFVSIGAVGSIIVWLGMNLSYLRFYYALKRRPDIVSRDAKEYPYKSPCQPYLAIYGMVLAVVLIVFNGLQSFFQWNTKNFVTSYLTLTLFLVLLVGYGWAKGSKFNKLEQLDLDSGRREMDRIIWKEDLDYSPNWKEAFNKLLSHL</sequence>
<evidence type="ECO:0000256" key="2">
    <source>
        <dbReference type="ARBA" id="ARBA00022692"/>
    </source>
</evidence>
<reference evidence="8" key="1">
    <citation type="submission" date="2015-10" db="EMBL/GenBank/DDBJ databases">
        <authorList>
            <person name="Devillers H."/>
        </authorList>
    </citation>
    <scope>NUCLEOTIDE SEQUENCE [LARGE SCALE GENOMIC DNA]</scope>
</reference>
<comment type="subcellular location">
    <subcellularLocation>
        <location evidence="1">Membrane</location>
        <topology evidence="1">Multi-pass membrane protein</topology>
    </subcellularLocation>
</comment>
<feature type="transmembrane region" description="Helical" evidence="5">
    <location>
        <begin position="493"/>
        <end position="513"/>
    </location>
</feature>